<evidence type="ECO:0000256" key="3">
    <source>
        <dbReference type="ARBA" id="ARBA00022748"/>
    </source>
</evidence>
<feature type="transmembrane region" description="Helical" evidence="6">
    <location>
        <begin position="63"/>
        <end position="87"/>
    </location>
</feature>
<evidence type="ECO:0000313" key="8">
    <source>
        <dbReference type="EMBL" id="EGQ16717.1"/>
    </source>
</evidence>
<dbReference type="GO" id="GO:0017004">
    <property type="term" value="P:cytochrome complex assembly"/>
    <property type="evidence" value="ECO:0007669"/>
    <property type="project" value="UniProtKB-KW"/>
</dbReference>
<evidence type="ECO:0000256" key="6">
    <source>
        <dbReference type="SAM" id="Phobius"/>
    </source>
</evidence>
<name>F9D138_PREDD</name>
<keyword evidence="2 6" id="KW-0812">Transmembrane</keyword>
<feature type="transmembrane region" description="Helical" evidence="6">
    <location>
        <begin position="99"/>
        <end position="120"/>
    </location>
</feature>
<dbReference type="EMBL" id="AFPW01000006">
    <property type="protein sequence ID" value="EGQ16717.1"/>
    <property type="molecule type" value="Genomic_DNA"/>
</dbReference>
<evidence type="ECO:0000256" key="1">
    <source>
        <dbReference type="ARBA" id="ARBA00004141"/>
    </source>
</evidence>
<feature type="transmembrane region" description="Helical" evidence="6">
    <location>
        <begin position="40"/>
        <end position="57"/>
    </location>
</feature>
<dbReference type="GO" id="GO:0016020">
    <property type="term" value="C:membrane"/>
    <property type="evidence" value="ECO:0007669"/>
    <property type="project" value="UniProtKB-SubCell"/>
</dbReference>
<reference evidence="8 9" key="1">
    <citation type="submission" date="2011-04" db="EMBL/GenBank/DDBJ databases">
        <authorList>
            <person name="Muzny D."/>
            <person name="Qin X."/>
            <person name="Deng J."/>
            <person name="Jiang H."/>
            <person name="Liu Y."/>
            <person name="Qu J."/>
            <person name="Song X.-Z."/>
            <person name="Zhang L."/>
            <person name="Thornton R."/>
            <person name="Coyle M."/>
            <person name="Francisco L."/>
            <person name="Jackson L."/>
            <person name="Javaid M."/>
            <person name="Korchina V."/>
            <person name="Kovar C."/>
            <person name="Mata R."/>
            <person name="Mathew T."/>
            <person name="Ngo R."/>
            <person name="Nguyen L."/>
            <person name="Nguyen N."/>
            <person name="Okwuonu G."/>
            <person name="Ongeri F."/>
            <person name="Pham C."/>
            <person name="Simmons D."/>
            <person name="Wilczek-Boney K."/>
            <person name="Hale W."/>
            <person name="Jakkamsetti A."/>
            <person name="Pham P."/>
            <person name="Ruth R."/>
            <person name="San Lucas F."/>
            <person name="Warren J."/>
            <person name="Zhang J."/>
            <person name="Zhao Z."/>
            <person name="Zhou C."/>
            <person name="Zhu D."/>
            <person name="Lee S."/>
            <person name="Bess C."/>
            <person name="Blankenburg K."/>
            <person name="Forbes L."/>
            <person name="Fu Q."/>
            <person name="Gubbala S."/>
            <person name="Hirani K."/>
            <person name="Jayaseelan J.C."/>
            <person name="Lara F."/>
            <person name="Munidasa M."/>
            <person name="Palculict T."/>
            <person name="Patil S."/>
            <person name="Pu L.-L."/>
            <person name="Saada N."/>
            <person name="Tang L."/>
            <person name="Weissenberger G."/>
            <person name="Zhu Y."/>
            <person name="Hemphill L."/>
            <person name="Shang Y."/>
            <person name="Youmans B."/>
            <person name="Ayvaz T."/>
            <person name="Ross M."/>
            <person name="Santibanez J."/>
            <person name="Aqrawi P."/>
            <person name="Gross S."/>
            <person name="Joshi V."/>
            <person name="Fowler G."/>
            <person name="Nazareth L."/>
            <person name="Reid J."/>
            <person name="Worley K."/>
            <person name="Petrosino J."/>
            <person name="Highlander S."/>
            <person name="Gibbs R."/>
        </authorList>
    </citation>
    <scope>NUCLEOTIDE SEQUENCE [LARGE SCALE GENOMIC DNA]</scope>
    <source>
        <strain evidence="8 9">DSM 3688</strain>
    </source>
</reference>
<accession>F9D138</accession>
<keyword evidence="5 6" id="KW-0472">Membrane</keyword>
<evidence type="ECO:0000259" key="7">
    <source>
        <dbReference type="Pfam" id="PF05140"/>
    </source>
</evidence>
<dbReference type="STRING" id="908937.Prede_0220"/>
<dbReference type="eggNOG" id="COG1333">
    <property type="taxonomic scope" value="Bacteria"/>
</dbReference>
<comment type="caution">
    <text evidence="8">The sequence shown here is derived from an EMBL/GenBank/DDBJ whole genome shotgun (WGS) entry which is preliminary data.</text>
</comment>
<keyword evidence="3" id="KW-0201">Cytochrome c-type biogenesis</keyword>
<keyword evidence="4 6" id="KW-1133">Transmembrane helix</keyword>
<gene>
    <name evidence="8" type="ORF">HMPREF9136_0566</name>
</gene>
<dbReference type="Proteomes" id="UP000007820">
    <property type="component" value="Unassembled WGS sequence"/>
</dbReference>
<feature type="domain" description="ResB-like" evidence="7">
    <location>
        <begin position="172"/>
        <end position="302"/>
    </location>
</feature>
<feature type="transmembrane region" description="Helical" evidence="6">
    <location>
        <begin position="173"/>
        <end position="193"/>
    </location>
</feature>
<dbReference type="InterPro" id="IPR007816">
    <property type="entry name" value="ResB-like_domain"/>
</dbReference>
<evidence type="ECO:0000256" key="2">
    <source>
        <dbReference type="ARBA" id="ARBA00022692"/>
    </source>
</evidence>
<sequence>MVRVDTKTHYFLPQFIFLFGERYPMNKTPMWTQPWTFREGLFIGLGLVVTGLLLQLATGGIRWVLFAFPVNAVALIVYLCFLVLLFLLRQKSYPIRFLLTAKAAASAFFYVVVLTILMGVTRQTTGDVPHVDSLGLTQMLSSWPFVLAYLWLTTIVGLAALQQVATFKGGKLPSLLCHLGLFVVLLCGTLGAADVQELKMYCVKDTPEWRAVDAQGHVVELPIAIQLNQFILEEYPAELQKVRVDSGKTELMKMPTPKRYASKVDIYTQEGESLQTTIEVNKPATIAGWKIYQYSYDGSMGNNYHVSIFQLVKEPWLPVVYVGIGVLLVGAVLMLFRFEKQLGNRQKGEDWL</sequence>
<evidence type="ECO:0000256" key="4">
    <source>
        <dbReference type="ARBA" id="ARBA00022989"/>
    </source>
</evidence>
<evidence type="ECO:0000313" key="9">
    <source>
        <dbReference type="Proteomes" id="UP000007820"/>
    </source>
</evidence>
<comment type="subcellular location">
    <subcellularLocation>
        <location evidence="1">Membrane</location>
        <topology evidence="1">Multi-pass membrane protein</topology>
    </subcellularLocation>
</comment>
<feature type="transmembrane region" description="Helical" evidence="6">
    <location>
        <begin position="140"/>
        <end position="161"/>
    </location>
</feature>
<dbReference type="Pfam" id="PF05140">
    <property type="entry name" value="ResB"/>
    <property type="match status" value="1"/>
</dbReference>
<dbReference type="PANTHER" id="PTHR31566">
    <property type="entry name" value="CYTOCHROME C BIOGENESIS PROTEIN CCS1, CHLOROPLASTIC"/>
    <property type="match status" value="1"/>
</dbReference>
<evidence type="ECO:0000256" key="5">
    <source>
        <dbReference type="ARBA" id="ARBA00023136"/>
    </source>
</evidence>
<organism evidence="8 9">
    <name type="scientific">Prevotella dentalis (strain ATCC 49559 / DSM 3688 / JCM 13448 / NCTC 12043 / ES 2772)</name>
    <name type="common">Mitsuokella dentalis</name>
    <dbReference type="NCBI Taxonomy" id="908937"/>
    <lineage>
        <taxon>Bacteria</taxon>
        <taxon>Pseudomonadati</taxon>
        <taxon>Bacteroidota</taxon>
        <taxon>Bacteroidia</taxon>
        <taxon>Bacteroidales</taxon>
        <taxon>Prevotellaceae</taxon>
        <taxon>Prevotella</taxon>
    </lineage>
</organism>
<protein>
    <submittedName>
        <fullName evidence="8">YkoY family integral membrane protein</fullName>
    </submittedName>
</protein>
<proteinExistence type="predicted"/>
<dbReference type="PANTHER" id="PTHR31566:SF5">
    <property type="entry name" value="RESB-LIKE DOMAIN-CONTAINING PROTEIN"/>
    <property type="match status" value="1"/>
</dbReference>
<dbReference type="AlphaFoldDB" id="F9D138"/>
<feature type="transmembrane region" description="Helical" evidence="6">
    <location>
        <begin position="316"/>
        <end position="336"/>
    </location>
</feature>
<dbReference type="InterPro" id="IPR023494">
    <property type="entry name" value="Cyt_c_bgen_Ccs1/CcsB/ResB"/>
</dbReference>